<evidence type="ECO:0000256" key="4">
    <source>
        <dbReference type="ARBA" id="ARBA00022840"/>
    </source>
</evidence>
<dbReference type="AlphaFoldDB" id="A0A1D9M9N8"/>
<dbReference type="InterPro" id="IPR000594">
    <property type="entry name" value="ThiF_NAD_FAD-bd"/>
</dbReference>
<evidence type="ECO:0000256" key="1">
    <source>
        <dbReference type="ARBA" id="ARBA00009919"/>
    </source>
</evidence>
<dbReference type="SUPFAM" id="SSF69572">
    <property type="entry name" value="Activating enzymes of the ubiquitin-like proteins"/>
    <property type="match status" value="1"/>
</dbReference>
<comment type="similarity">
    <text evidence="1">Belongs to the HesA/MoeB/ThiF family.</text>
</comment>
<comment type="subunit">
    <text evidence="7">Homodimer. Forms a stable heterotetrameric complex of 2 MoeB and 2 MoaD during adenylation of MoaD.</text>
</comment>
<name>A0A1D9M9N8_9RHOB</name>
<dbReference type="EC" id="2.7.7.80" evidence="8"/>
<keyword evidence="13" id="KW-0812">Transmembrane</keyword>
<dbReference type="Gene3D" id="3.40.50.720">
    <property type="entry name" value="NAD(P)-binding Rossmann-like Domain"/>
    <property type="match status" value="1"/>
</dbReference>
<evidence type="ECO:0000256" key="10">
    <source>
        <dbReference type="ARBA" id="ARBA00075110"/>
    </source>
</evidence>
<dbReference type="InterPro" id="IPR035985">
    <property type="entry name" value="Ubiquitin-activating_enz"/>
</dbReference>
<evidence type="ECO:0000256" key="8">
    <source>
        <dbReference type="ARBA" id="ARBA00066884"/>
    </source>
</evidence>
<evidence type="ECO:0000256" key="7">
    <source>
        <dbReference type="ARBA" id="ARBA00063809"/>
    </source>
</evidence>
<gene>
    <name evidence="15" type="ORF">LPB142_03890</name>
</gene>
<dbReference type="RefSeq" id="WP_071165574.1">
    <property type="nucleotide sequence ID" value="NZ_CP017781.1"/>
</dbReference>
<keyword evidence="13" id="KW-1133">Transmembrane helix</keyword>
<sequence length="344" mass="35793">MGGLWLLIGLGVAGGLWRRGRRALWALAGALWLGFVVASFLPAGPLREIGGGTRAGWLALGVVAGLGGLYGWGLGRLRARARPAPEAAKGPFSETELDRYARHILLREIGGAGQKRLKAARVLVIGAGGLGSPVLLYLAAAGVGVIGVVDDDTVSNSNLQRQVLHRDADIGVPKVFSAEAALRALNPFIEIRPYRRRLGPADAAELIAEYDLVIDGCDNFETRYLVNAACVAAGKPLISGAIAQWEGQLSVYDPARGAPCYACVFPQAPALGLAPSCAEAGVVGALPGVVGAMMATEAIKEITRAGASARGRLMIYDALWGESRQIAVHPRAGCPVCGAHQNPA</sequence>
<evidence type="ECO:0000313" key="16">
    <source>
        <dbReference type="Proteomes" id="UP000176562"/>
    </source>
</evidence>
<proteinExistence type="inferred from homology"/>
<reference evidence="15 16" key="1">
    <citation type="submission" date="2016-10" db="EMBL/GenBank/DDBJ databases">
        <title>Rhodobacter sp. LPB0142, isolated from sea water.</title>
        <authorList>
            <person name="Kim E."/>
            <person name="Yi H."/>
        </authorList>
    </citation>
    <scope>NUCLEOTIDE SEQUENCE [LARGE SCALE GENOMIC DNA]</scope>
    <source>
        <strain evidence="15 16">LPB0142</strain>
    </source>
</reference>
<dbReference type="GO" id="GO:0004792">
    <property type="term" value="F:thiosulfate-cyanide sulfurtransferase activity"/>
    <property type="evidence" value="ECO:0007669"/>
    <property type="project" value="TreeGrafter"/>
</dbReference>
<dbReference type="InterPro" id="IPR045886">
    <property type="entry name" value="ThiF/MoeB/HesA"/>
</dbReference>
<evidence type="ECO:0000256" key="3">
    <source>
        <dbReference type="ARBA" id="ARBA00022741"/>
    </source>
</evidence>
<keyword evidence="3" id="KW-0547">Nucleotide-binding</keyword>
<dbReference type="GO" id="GO:0061605">
    <property type="term" value="F:molybdopterin-synthase adenylyltransferase activity"/>
    <property type="evidence" value="ECO:0007669"/>
    <property type="project" value="UniProtKB-EC"/>
</dbReference>
<evidence type="ECO:0000256" key="13">
    <source>
        <dbReference type="SAM" id="Phobius"/>
    </source>
</evidence>
<keyword evidence="13" id="KW-0472">Membrane</keyword>
<comment type="function">
    <text evidence="6">Catalyzes the adenylation by ATP of the carboxyl group of the C-terminal glycine of sulfur carrier protein MoaD.</text>
</comment>
<dbReference type="Proteomes" id="UP000176562">
    <property type="component" value="Chromosome"/>
</dbReference>
<feature type="transmembrane region" description="Helical" evidence="13">
    <location>
        <begin position="122"/>
        <end position="149"/>
    </location>
</feature>
<evidence type="ECO:0000259" key="14">
    <source>
        <dbReference type="Pfam" id="PF00899"/>
    </source>
</evidence>
<accession>A0A1D9M9N8</accession>
<dbReference type="EMBL" id="CP017781">
    <property type="protein sequence ID" value="AOZ68563.1"/>
    <property type="molecule type" value="Genomic_DNA"/>
</dbReference>
<feature type="domain" description="THIF-type NAD/FAD binding fold" evidence="14">
    <location>
        <begin position="100"/>
        <end position="335"/>
    </location>
</feature>
<dbReference type="Pfam" id="PF00899">
    <property type="entry name" value="ThiF"/>
    <property type="match status" value="1"/>
</dbReference>
<dbReference type="GO" id="GO:0005829">
    <property type="term" value="C:cytosol"/>
    <property type="evidence" value="ECO:0007669"/>
    <property type="project" value="TreeGrafter"/>
</dbReference>
<evidence type="ECO:0000256" key="2">
    <source>
        <dbReference type="ARBA" id="ARBA00022679"/>
    </source>
</evidence>
<keyword evidence="16" id="KW-1185">Reference proteome</keyword>
<evidence type="ECO:0000313" key="15">
    <source>
        <dbReference type="EMBL" id="AOZ68563.1"/>
    </source>
</evidence>
<dbReference type="PANTHER" id="PTHR10953:SF102">
    <property type="entry name" value="ADENYLYLTRANSFERASE AND SULFURTRANSFERASE MOCS3"/>
    <property type="match status" value="1"/>
</dbReference>
<dbReference type="NCBIfam" id="NF004281">
    <property type="entry name" value="PRK05690.1"/>
    <property type="match status" value="1"/>
</dbReference>
<feature type="transmembrane region" description="Helical" evidence="13">
    <location>
        <begin position="55"/>
        <end position="73"/>
    </location>
</feature>
<evidence type="ECO:0000256" key="5">
    <source>
        <dbReference type="ARBA" id="ARBA00052218"/>
    </source>
</evidence>
<feature type="transmembrane region" description="Helical" evidence="13">
    <location>
        <begin position="23"/>
        <end position="43"/>
    </location>
</feature>
<keyword evidence="2" id="KW-0808">Transferase</keyword>
<dbReference type="GO" id="GO:0005524">
    <property type="term" value="F:ATP binding"/>
    <property type="evidence" value="ECO:0007669"/>
    <property type="project" value="UniProtKB-KW"/>
</dbReference>
<keyword evidence="4" id="KW-0067">ATP-binding</keyword>
<evidence type="ECO:0000256" key="9">
    <source>
        <dbReference type="ARBA" id="ARBA00073635"/>
    </source>
</evidence>
<evidence type="ECO:0000256" key="11">
    <source>
        <dbReference type="ARBA" id="ARBA00075328"/>
    </source>
</evidence>
<organism evidence="15 16">
    <name type="scientific">Rhodobacter xanthinilyticus</name>
    <dbReference type="NCBI Taxonomy" id="1850250"/>
    <lineage>
        <taxon>Bacteria</taxon>
        <taxon>Pseudomonadati</taxon>
        <taxon>Pseudomonadota</taxon>
        <taxon>Alphaproteobacteria</taxon>
        <taxon>Rhodobacterales</taxon>
        <taxon>Rhodobacter group</taxon>
        <taxon>Rhodobacter</taxon>
    </lineage>
</organism>
<dbReference type="STRING" id="1850250.LPB142_03890"/>
<comment type="catalytic activity">
    <reaction evidence="5">
        <text>[molybdopterin-synthase sulfur-carrier protein]-C-terminal Gly-Gly + ATP + H(+) = [molybdopterin-synthase sulfur-carrier protein]-C-terminal Gly-Gly-AMP + diphosphate</text>
        <dbReference type="Rhea" id="RHEA:43616"/>
        <dbReference type="Rhea" id="RHEA-COMP:12159"/>
        <dbReference type="Rhea" id="RHEA-COMP:12202"/>
        <dbReference type="ChEBI" id="CHEBI:15378"/>
        <dbReference type="ChEBI" id="CHEBI:30616"/>
        <dbReference type="ChEBI" id="CHEBI:33019"/>
        <dbReference type="ChEBI" id="CHEBI:90618"/>
        <dbReference type="ChEBI" id="CHEBI:90778"/>
        <dbReference type="EC" id="2.7.7.80"/>
    </reaction>
</comment>
<evidence type="ECO:0000256" key="12">
    <source>
        <dbReference type="ARBA" id="ARBA00078531"/>
    </source>
</evidence>
<dbReference type="PANTHER" id="PTHR10953">
    <property type="entry name" value="UBIQUITIN-ACTIVATING ENZYME E1"/>
    <property type="match status" value="1"/>
</dbReference>
<dbReference type="GO" id="GO:0008641">
    <property type="term" value="F:ubiquitin-like modifier activating enzyme activity"/>
    <property type="evidence" value="ECO:0007669"/>
    <property type="project" value="InterPro"/>
</dbReference>
<dbReference type="CDD" id="cd00757">
    <property type="entry name" value="ThiF_MoeB_HesA_family"/>
    <property type="match status" value="1"/>
</dbReference>
<dbReference type="KEGG" id="rhp:LPB142_03890"/>
<dbReference type="FunFam" id="3.40.50.720:FF:000033">
    <property type="entry name" value="Adenylyltransferase and sulfurtransferase MOCS3"/>
    <property type="match status" value="1"/>
</dbReference>
<dbReference type="GO" id="GO:0008146">
    <property type="term" value="F:sulfotransferase activity"/>
    <property type="evidence" value="ECO:0007669"/>
    <property type="project" value="TreeGrafter"/>
</dbReference>
<protein>
    <recommendedName>
        <fullName evidence="9">Molybdopterin-synthase adenylyltransferase</fullName>
        <ecNumber evidence="8">2.7.7.80</ecNumber>
    </recommendedName>
    <alternativeName>
        <fullName evidence="12">MoaD protein adenylase</fullName>
    </alternativeName>
    <alternativeName>
        <fullName evidence="10">Molybdopterin-converting factor subunit 1 adenylase</fullName>
    </alternativeName>
    <alternativeName>
        <fullName evidence="11">Sulfur carrier protein MoaD adenylyltransferase</fullName>
    </alternativeName>
</protein>
<evidence type="ECO:0000256" key="6">
    <source>
        <dbReference type="ARBA" id="ARBA00055169"/>
    </source>
</evidence>